<dbReference type="InterPro" id="IPR017853">
    <property type="entry name" value="GH"/>
</dbReference>
<dbReference type="PANTHER" id="PTHR23208:SF36">
    <property type="entry name" value="LYSOZYME-RELATED"/>
    <property type="match status" value="1"/>
</dbReference>
<dbReference type="EMBL" id="CATQJA010002648">
    <property type="protein sequence ID" value="CAJ0577016.1"/>
    <property type="molecule type" value="Genomic_DNA"/>
</dbReference>
<dbReference type="InterPro" id="IPR002053">
    <property type="entry name" value="Glyco_hydro_25"/>
</dbReference>
<feature type="chain" id="PRO_5041464695" description="Lysozyme" evidence="3">
    <location>
        <begin position="18"/>
        <end position="213"/>
    </location>
</feature>
<evidence type="ECO:0008006" key="6">
    <source>
        <dbReference type="Google" id="ProtNLM"/>
    </source>
</evidence>
<dbReference type="GO" id="GO:0007165">
    <property type="term" value="P:signal transduction"/>
    <property type="evidence" value="ECO:0007669"/>
    <property type="project" value="TreeGrafter"/>
</dbReference>
<dbReference type="SUPFAM" id="SSF51445">
    <property type="entry name" value="(Trans)glycosidases"/>
    <property type="match status" value="1"/>
</dbReference>
<dbReference type="Gene3D" id="3.20.20.80">
    <property type="entry name" value="Glycosidases"/>
    <property type="match status" value="1"/>
</dbReference>
<evidence type="ECO:0000256" key="2">
    <source>
        <dbReference type="ARBA" id="ARBA00022729"/>
    </source>
</evidence>
<dbReference type="GO" id="GO:0003796">
    <property type="term" value="F:lysozyme activity"/>
    <property type="evidence" value="ECO:0007669"/>
    <property type="project" value="InterPro"/>
</dbReference>
<reference evidence="4" key="1">
    <citation type="submission" date="2023-06" db="EMBL/GenBank/DDBJ databases">
        <authorList>
            <person name="Delattre M."/>
        </authorList>
    </citation>
    <scope>NUCLEOTIDE SEQUENCE</scope>
    <source>
        <strain evidence="4">AF72</strain>
    </source>
</reference>
<dbReference type="Pfam" id="PF01183">
    <property type="entry name" value="Glyco_hydro_25"/>
    <property type="match status" value="1"/>
</dbReference>
<dbReference type="PANTHER" id="PTHR23208">
    <property type="entry name" value="LYSOZYME PROTEIN"/>
    <property type="match status" value="1"/>
</dbReference>
<sequence length="213" mass="23361">MRTLLIFSAALVATASAAKGWDGIQAVSVAGFECLKKNGITFFTARVWEEVNRADETGIQNIKHARAAGWTDVDGYIYPCTRSNCPSGAAQVSAALNKLKAEGAKINTLWMDIEGNAWPSDHNHNREFIQGMVNEAKKMGVKTGIYSGQYSWPQIVGDWTGMKGEPLWWPNYNGQESLNNFPHYGGWTAAHIHQYKGTTAGPCGVSMDLNYKA</sequence>
<evidence type="ECO:0000313" key="5">
    <source>
        <dbReference type="Proteomes" id="UP001177023"/>
    </source>
</evidence>
<feature type="signal peptide" evidence="3">
    <location>
        <begin position="1"/>
        <end position="17"/>
    </location>
</feature>
<dbReference type="GO" id="GO:0045087">
    <property type="term" value="P:innate immune response"/>
    <property type="evidence" value="ECO:0007669"/>
    <property type="project" value="TreeGrafter"/>
</dbReference>
<dbReference type="CDD" id="cd06416">
    <property type="entry name" value="GH25_Lys1-like"/>
    <property type="match status" value="1"/>
</dbReference>
<dbReference type="AlphaFoldDB" id="A0AA36CX82"/>
<evidence type="ECO:0000256" key="3">
    <source>
        <dbReference type="SAM" id="SignalP"/>
    </source>
</evidence>
<evidence type="ECO:0000256" key="1">
    <source>
        <dbReference type="ARBA" id="ARBA00010646"/>
    </source>
</evidence>
<accession>A0AA36CX82</accession>
<comment type="caution">
    <text evidence="4">The sequence shown here is derived from an EMBL/GenBank/DDBJ whole genome shotgun (WGS) entry which is preliminary data.</text>
</comment>
<comment type="similarity">
    <text evidence="1">Belongs to the glycosyl hydrolase 25 family.</text>
</comment>
<keyword evidence="5" id="KW-1185">Reference proteome</keyword>
<feature type="non-terminal residue" evidence="4">
    <location>
        <position position="1"/>
    </location>
</feature>
<keyword evidence="2 3" id="KW-0732">Signal</keyword>
<name>A0AA36CX82_9BILA</name>
<dbReference type="GO" id="GO:0016998">
    <property type="term" value="P:cell wall macromolecule catabolic process"/>
    <property type="evidence" value="ECO:0007669"/>
    <property type="project" value="InterPro"/>
</dbReference>
<proteinExistence type="inferred from homology"/>
<organism evidence="4 5">
    <name type="scientific">Mesorhabditis spiculigera</name>
    <dbReference type="NCBI Taxonomy" id="96644"/>
    <lineage>
        <taxon>Eukaryota</taxon>
        <taxon>Metazoa</taxon>
        <taxon>Ecdysozoa</taxon>
        <taxon>Nematoda</taxon>
        <taxon>Chromadorea</taxon>
        <taxon>Rhabditida</taxon>
        <taxon>Rhabditina</taxon>
        <taxon>Rhabditomorpha</taxon>
        <taxon>Rhabditoidea</taxon>
        <taxon>Rhabditidae</taxon>
        <taxon>Mesorhabditinae</taxon>
        <taxon>Mesorhabditis</taxon>
    </lineage>
</organism>
<protein>
    <recommendedName>
        <fullName evidence="6">Lysozyme</fullName>
    </recommendedName>
</protein>
<dbReference type="GO" id="GO:0009253">
    <property type="term" value="P:peptidoglycan catabolic process"/>
    <property type="evidence" value="ECO:0007669"/>
    <property type="project" value="InterPro"/>
</dbReference>
<dbReference type="PROSITE" id="PS51904">
    <property type="entry name" value="GLYCOSYL_HYDROL_F25_2"/>
    <property type="match status" value="1"/>
</dbReference>
<dbReference type="Proteomes" id="UP001177023">
    <property type="component" value="Unassembled WGS sequence"/>
</dbReference>
<evidence type="ECO:0000313" key="4">
    <source>
        <dbReference type="EMBL" id="CAJ0577016.1"/>
    </source>
</evidence>
<gene>
    <name evidence="4" type="ORF">MSPICULIGERA_LOCUS15296</name>
</gene>
<dbReference type="InterPro" id="IPR051595">
    <property type="entry name" value="GH25_Enzymes"/>
</dbReference>